<dbReference type="InterPro" id="IPR002048">
    <property type="entry name" value="EF_hand_dom"/>
</dbReference>
<reference evidence="2 3" key="1">
    <citation type="submission" date="2021-03" db="EMBL/GenBank/DDBJ databases">
        <title>Aliifodinibius sp. nov., a new bacterium isolated from saline soil.</title>
        <authorList>
            <person name="Galisteo C."/>
            <person name="De La Haba R."/>
            <person name="Sanchez-Porro C."/>
            <person name="Ventosa A."/>
        </authorList>
    </citation>
    <scope>NUCLEOTIDE SEQUENCE [LARGE SCALE GENOMIC DNA]</scope>
    <source>
        <strain evidence="2 3">1BSP15-2V2</strain>
    </source>
</reference>
<dbReference type="PROSITE" id="PS50222">
    <property type="entry name" value="EF_HAND_2"/>
    <property type="match status" value="1"/>
</dbReference>
<accession>A0ABT3PRL0</accession>
<gene>
    <name evidence="2" type="ORF">J6I44_16665</name>
</gene>
<dbReference type="RefSeq" id="WP_265767281.1">
    <property type="nucleotide sequence ID" value="NZ_JAGGJA010000013.1"/>
</dbReference>
<keyword evidence="3" id="KW-1185">Reference proteome</keyword>
<evidence type="ECO:0000259" key="1">
    <source>
        <dbReference type="PROSITE" id="PS50222"/>
    </source>
</evidence>
<dbReference type="EMBL" id="JAGGJA010000013">
    <property type="protein sequence ID" value="MCW9708497.1"/>
    <property type="molecule type" value="Genomic_DNA"/>
</dbReference>
<dbReference type="Proteomes" id="UP001207918">
    <property type="component" value="Unassembled WGS sequence"/>
</dbReference>
<dbReference type="InterPro" id="IPR018247">
    <property type="entry name" value="EF_Hand_1_Ca_BS"/>
</dbReference>
<organism evidence="2 3">
    <name type="scientific">Fodinibius salsisoli</name>
    <dbReference type="NCBI Taxonomy" id="2820877"/>
    <lineage>
        <taxon>Bacteria</taxon>
        <taxon>Pseudomonadati</taxon>
        <taxon>Balneolota</taxon>
        <taxon>Balneolia</taxon>
        <taxon>Balneolales</taxon>
        <taxon>Balneolaceae</taxon>
        <taxon>Fodinibius</taxon>
    </lineage>
</organism>
<proteinExistence type="predicted"/>
<feature type="domain" description="EF-hand" evidence="1">
    <location>
        <begin position="35"/>
        <end position="61"/>
    </location>
</feature>
<sequence>MFNQTKATINANLSESEYGQAVLRKAWESGTGFPFNDYDTNGNGIITNEELAIVIINPGTGCAGQTRLVDVASVNPNIGSSFRYKGQISQTHGDADMDLYAYELFHQLEGAEHIYGSPTLVVSNLI</sequence>
<evidence type="ECO:0000313" key="3">
    <source>
        <dbReference type="Proteomes" id="UP001207918"/>
    </source>
</evidence>
<dbReference type="PROSITE" id="PS00018">
    <property type="entry name" value="EF_HAND_1"/>
    <property type="match status" value="1"/>
</dbReference>
<evidence type="ECO:0000313" key="2">
    <source>
        <dbReference type="EMBL" id="MCW9708497.1"/>
    </source>
</evidence>
<comment type="caution">
    <text evidence="2">The sequence shown here is derived from an EMBL/GenBank/DDBJ whole genome shotgun (WGS) entry which is preliminary data.</text>
</comment>
<name>A0ABT3PRL0_9BACT</name>
<protein>
    <recommendedName>
        <fullName evidence="1">EF-hand domain-containing protein</fullName>
    </recommendedName>
</protein>